<evidence type="ECO:0000313" key="6">
    <source>
        <dbReference type="Proteomes" id="UP000180098"/>
    </source>
</evidence>
<dbReference type="GO" id="GO:1904680">
    <property type="term" value="F:peptide transmembrane transporter activity"/>
    <property type="evidence" value="ECO:0007669"/>
    <property type="project" value="TreeGrafter"/>
</dbReference>
<protein>
    <submittedName>
        <fullName evidence="5">Nickel ABC transporter substrate-binding protein</fullName>
    </submittedName>
</protein>
<dbReference type="GO" id="GO:0015833">
    <property type="term" value="P:peptide transport"/>
    <property type="evidence" value="ECO:0007669"/>
    <property type="project" value="TreeGrafter"/>
</dbReference>
<dbReference type="Gene3D" id="3.40.190.10">
    <property type="entry name" value="Periplasmic binding protein-like II"/>
    <property type="match status" value="1"/>
</dbReference>
<keyword evidence="2" id="KW-0813">Transport</keyword>
<evidence type="ECO:0000259" key="4">
    <source>
        <dbReference type="Pfam" id="PF00496"/>
    </source>
</evidence>
<dbReference type="SUPFAM" id="SSF53850">
    <property type="entry name" value="Periplasmic binding protein-like II"/>
    <property type="match status" value="1"/>
</dbReference>
<feature type="domain" description="Solute-binding protein family 5" evidence="4">
    <location>
        <begin position="83"/>
        <end position="438"/>
    </location>
</feature>
<dbReference type="CDD" id="cd08518">
    <property type="entry name" value="PBP2_NikA_DppA_OppA_like_19"/>
    <property type="match status" value="1"/>
</dbReference>
<dbReference type="RefSeq" id="WP_071314756.1">
    <property type="nucleotide sequence ID" value="NZ_MLQQ01000055.1"/>
</dbReference>
<dbReference type="InterPro" id="IPR030678">
    <property type="entry name" value="Peptide/Ni-bd"/>
</dbReference>
<comment type="similarity">
    <text evidence="1">Belongs to the bacterial solute-binding protein 5 family.</text>
</comment>
<evidence type="ECO:0000256" key="2">
    <source>
        <dbReference type="ARBA" id="ARBA00022448"/>
    </source>
</evidence>
<dbReference type="PIRSF" id="PIRSF002741">
    <property type="entry name" value="MppA"/>
    <property type="match status" value="1"/>
</dbReference>
<dbReference type="GO" id="GO:0043190">
    <property type="term" value="C:ATP-binding cassette (ABC) transporter complex"/>
    <property type="evidence" value="ECO:0007669"/>
    <property type="project" value="InterPro"/>
</dbReference>
<gene>
    <name evidence="5" type="ORF">BKP35_17930</name>
</gene>
<dbReference type="InterPro" id="IPR000914">
    <property type="entry name" value="SBP_5_dom"/>
</dbReference>
<organism evidence="5 6">
    <name type="scientific">Anaerobacillus arseniciselenatis</name>
    <dbReference type="NCBI Taxonomy" id="85682"/>
    <lineage>
        <taxon>Bacteria</taxon>
        <taxon>Bacillati</taxon>
        <taxon>Bacillota</taxon>
        <taxon>Bacilli</taxon>
        <taxon>Bacillales</taxon>
        <taxon>Bacillaceae</taxon>
        <taxon>Anaerobacillus</taxon>
    </lineage>
</organism>
<dbReference type="PANTHER" id="PTHR30290:SF9">
    <property type="entry name" value="OLIGOPEPTIDE-BINDING PROTEIN APPA"/>
    <property type="match status" value="1"/>
</dbReference>
<dbReference type="OrthoDB" id="9796817at2"/>
<dbReference type="AlphaFoldDB" id="A0A1S2L750"/>
<dbReference type="PANTHER" id="PTHR30290">
    <property type="entry name" value="PERIPLASMIC BINDING COMPONENT OF ABC TRANSPORTER"/>
    <property type="match status" value="1"/>
</dbReference>
<dbReference type="InterPro" id="IPR039424">
    <property type="entry name" value="SBP_5"/>
</dbReference>
<dbReference type="Pfam" id="PF00496">
    <property type="entry name" value="SBP_bac_5"/>
    <property type="match status" value="1"/>
</dbReference>
<dbReference type="GO" id="GO:0042597">
    <property type="term" value="C:periplasmic space"/>
    <property type="evidence" value="ECO:0007669"/>
    <property type="project" value="UniProtKB-ARBA"/>
</dbReference>
<sequence length="538" mass="59719">MNKKSYFILLISLAFPIILLGCSLNSEDKIVSSTANIEEKSDELILAIGSEPETGFDPTTGWGRYGSPLFQSTLLKRDNELNIVNDLAVHYTISEDGLVWTVELRDDVMFLDGEPLTSADVVYTFETASTSGSVIDLNNISHVEAINEWTVQFSLKEAQSTFINSLINTGIVPKHAHGSDYAEKPIGSGPFKFVQWDKGQQLIVKSNPKYYGEKSFFNKITFLFLNEDAAYAAAKSGQVHMAAIPPAFSKQEVNGMRLEALQSVDNRGVMFPFVTSGETTVEGYPIGNDVTADIAIRKAINIAIDRQLLVEGILEGHGTPAYTVADGLPWWNPETTIEDADIEAAKSILEEAGWVDINGDGILQKGSLNAEFVLMYPASDVTRQSLAIAVADLIKPLGINIIVEGKSWDDIQKQMYSNAVLFGWGSHDPIEIYNIYSSHTAGEGWYNTGFYSNPVVDDYLEKALSATDIEKSLEYWKKAQWDEKTGFSAKGDAPWAWLVNLDHLYLVDVKLDIGQQRIQPHQHGWPVTDNITEWKWLN</sequence>
<dbReference type="Proteomes" id="UP000180098">
    <property type="component" value="Unassembled WGS sequence"/>
</dbReference>
<evidence type="ECO:0000256" key="1">
    <source>
        <dbReference type="ARBA" id="ARBA00005695"/>
    </source>
</evidence>
<name>A0A1S2L750_9BACI</name>
<keyword evidence="6" id="KW-1185">Reference proteome</keyword>
<evidence type="ECO:0000256" key="3">
    <source>
        <dbReference type="ARBA" id="ARBA00022729"/>
    </source>
</evidence>
<comment type="caution">
    <text evidence="5">The sequence shown here is derived from an EMBL/GenBank/DDBJ whole genome shotgun (WGS) entry which is preliminary data.</text>
</comment>
<accession>A0A1S2L750</accession>
<dbReference type="EMBL" id="MLQQ01000055">
    <property type="protein sequence ID" value="OIJ08211.1"/>
    <property type="molecule type" value="Genomic_DNA"/>
</dbReference>
<proteinExistence type="inferred from homology"/>
<reference evidence="5 6" key="1">
    <citation type="submission" date="2016-10" db="EMBL/GenBank/DDBJ databases">
        <title>Draft genome sequences of four alkaliphilic bacteria belonging to the Anaerobacillus genus.</title>
        <authorList>
            <person name="Bassil N.M."/>
            <person name="Lloyd J.R."/>
        </authorList>
    </citation>
    <scope>NUCLEOTIDE SEQUENCE [LARGE SCALE GENOMIC DNA]</scope>
    <source>
        <strain evidence="5 6">DSM 15340</strain>
    </source>
</reference>
<dbReference type="Gene3D" id="3.10.105.10">
    <property type="entry name" value="Dipeptide-binding Protein, Domain 3"/>
    <property type="match status" value="1"/>
</dbReference>
<evidence type="ECO:0000313" key="5">
    <source>
        <dbReference type="EMBL" id="OIJ08211.1"/>
    </source>
</evidence>
<keyword evidence="3" id="KW-0732">Signal</keyword>
<dbReference type="PROSITE" id="PS51257">
    <property type="entry name" value="PROKAR_LIPOPROTEIN"/>
    <property type="match status" value="1"/>
</dbReference>